<dbReference type="AlphaFoldDB" id="A0A3A8BAK7"/>
<feature type="signal peptide" evidence="4">
    <location>
        <begin position="1"/>
        <end position="17"/>
    </location>
</feature>
<proteinExistence type="predicted"/>
<dbReference type="SUPFAM" id="SSF51120">
    <property type="entry name" value="beta-Roll"/>
    <property type="match status" value="2"/>
</dbReference>
<evidence type="ECO:0000256" key="4">
    <source>
        <dbReference type="SAM" id="SignalP"/>
    </source>
</evidence>
<feature type="compositionally biased region" description="Acidic residues" evidence="3">
    <location>
        <begin position="148"/>
        <end position="161"/>
    </location>
</feature>
<dbReference type="EMBL" id="RAPE01000001">
    <property type="protein sequence ID" value="RKF16202.1"/>
    <property type="molecule type" value="Genomic_DNA"/>
</dbReference>
<dbReference type="Pfam" id="PF00353">
    <property type="entry name" value="HemolysinCabind"/>
    <property type="match status" value="4"/>
</dbReference>
<evidence type="ECO:0000256" key="3">
    <source>
        <dbReference type="SAM" id="MobiDB-lite"/>
    </source>
</evidence>
<reference evidence="5 6" key="1">
    <citation type="submission" date="2018-09" db="EMBL/GenBank/DDBJ databases">
        <title>Roseovarius spongiae sp. nov., isolated from a marine sponge.</title>
        <authorList>
            <person name="Zhuang L."/>
            <person name="Luo L."/>
        </authorList>
    </citation>
    <scope>NUCLEOTIDE SEQUENCE [LARGE SCALE GENOMIC DNA]</scope>
    <source>
        <strain evidence="5 6">HN-E21</strain>
    </source>
</reference>
<comment type="subcellular location">
    <subcellularLocation>
        <location evidence="1">Secreted</location>
    </subcellularLocation>
</comment>
<evidence type="ECO:0000256" key="1">
    <source>
        <dbReference type="ARBA" id="ARBA00004613"/>
    </source>
</evidence>
<accession>A0A3A8BAK7</accession>
<dbReference type="GO" id="GO:0005576">
    <property type="term" value="C:extracellular region"/>
    <property type="evidence" value="ECO:0007669"/>
    <property type="project" value="UniProtKB-SubCell"/>
</dbReference>
<gene>
    <name evidence="5" type="ORF">D6850_01140</name>
</gene>
<dbReference type="InterPro" id="IPR001343">
    <property type="entry name" value="Hemolysn_Ca-bd"/>
</dbReference>
<evidence type="ECO:0000313" key="5">
    <source>
        <dbReference type="EMBL" id="RKF16202.1"/>
    </source>
</evidence>
<keyword evidence="2" id="KW-0964">Secreted</keyword>
<feature type="region of interest" description="Disordered" evidence="3">
    <location>
        <begin position="23"/>
        <end position="214"/>
    </location>
</feature>
<dbReference type="RefSeq" id="WP_121163165.1">
    <property type="nucleotide sequence ID" value="NZ_RAPE01000001.1"/>
</dbReference>
<feature type="chain" id="PRO_5017230287" evidence="4">
    <location>
        <begin position="18"/>
        <end position="357"/>
    </location>
</feature>
<feature type="compositionally biased region" description="Basic and acidic residues" evidence="3">
    <location>
        <begin position="115"/>
        <end position="127"/>
    </location>
</feature>
<feature type="compositionally biased region" description="Acidic residues" evidence="3">
    <location>
        <begin position="23"/>
        <end position="38"/>
    </location>
</feature>
<evidence type="ECO:0000256" key="2">
    <source>
        <dbReference type="ARBA" id="ARBA00022525"/>
    </source>
</evidence>
<dbReference type="PANTHER" id="PTHR38340:SF1">
    <property type="entry name" value="S-LAYER PROTEIN"/>
    <property type="match status" value="1"/>
</dbReference>
<dbReference type="GO" id="GO:0005509">
    <property type="term" value="F:calcium ion binding"/>
    <property type="evidence" value="ECO:0007669"/>
    <property type="project" value="InterPro"/>
</dbReference>
<dbReference type="InterPro" id="IPR011049">
    <property type="entry name" value="Serralysin-like_metalloprot_C"/>
</dbReference>
<name>A0A3A8BAK7_9RHOB</name>
<organism evidence="5 6">
    <name type="scientific">Roseovarius spongiae</name>
    <dbReference type="NCBI Taxonomy" id="2320272"/>
    <lineage>
        <taxon>Bacteria</taxon>
        <taxon>Pseudomonadati</taxon>
        <taxon>Pseudomonadota</taxon>
        <taxon>Alphaproteobacteria</taxon>
        <taxon>Rhodobacterales</taxon>
        <taxon>Roseobacteraceae</taxon>
        <taxon>Roseovarius</taxon>
    </lineage>
</organism>
<keyword evidence="6" id="KW-1185">Reference proteome</keyword>
<dbReference type="Gene3D" id="2.150.10.10">
    <property type="entry name" value="Serralysin-like metalloprotease, C-terminal"/>
    <property type="match status" value="3"/>
</dbReference>
<comment type="caution">
    <text evidence="5">The sequence shown here is derived from an EMBL/GenBank/DDBJ whole genome shotgun (WGS) entry which is preliminary data.</text>
</comment>
<dbReference type="PROSITE" id="PS00330">
    <property type="entry name" value="HEMOLYSIN_CALCIUM"/>
    <property type="match status" value="4"/>
</dbReference>
<dbReference type="InterPro" id="IPR050557">
    <property type="entry name" value="RTX_toxin/Mannuronan_C5-epim"/>
</dbReference>
<keyword evidence="4" id="KW-0732">Signal</keyword>
<protein>
    <submittedName>
        <fullName evidence="5">Calcium-binding protein</fullName>
    </submittedName>
</protein>
<feature type="compositionally biased region" description="Basic and acidic residues" evidence="3">
    <location>
        <begin position="59"/>
        <end position="72"/>
    </location>
</feature>
<dbReference type="OrthoDB" id="7863760at2"/>
<dbReference type="InterPro" id="IPR018511">
    <property type="entry name" value="Hemolysin-typ_Ca-bd_CS"/>
</dbReference>
<dbReference type="Proteomes" id="UP000281128">
    <property type="component" value="Unassembled WGS sequence"/>
</dbReference>
<sequence length="357" mass="35263">MLLLAGLVGMMAVGSLAFVGMSEDEEDDADAECAEETPTEEHETGAEGQGVIDFAGRGDAPRAADPEERDAGADPEAEEGTSAGAEDTIGAPDGPDVAADPESEDADATGAPGPDRMRGGDGPDRIEGGAGDDELLGGAGDDSLSGGDGDDTLNGGEDDDALTGGAGLDTLYGNVGDDVMEGGAGDDSLHGGAGDDTLAGDDGDDALHGGLGDDALDSGAGRDTLFGGWGDDTLSGLGDGADFLNGGGGDDMITAGAGDMVTGGEGADTVALGDWLNGEHQAQILDFATEEDNLMVIFDDIADPDPEVAIERDEDDANIRHLVLNGARIAAVHGAPGLTLGHVTLMGQSVLAEGAAA</sequence>
<dbReference type="PANTHER" id="PTHR38340">
    <property type="entry name" value="S-LAYER PROTEIN"/>
    <property type="match status" value="1"/>
</dbReference>
<evidence type="ECO:0000313" key="6">
    <source>
        <dbReference type="Proteomes" id="UP000281128"/>
    </source>
</evidence>
<dbReference type="PRINTS" id="PR00313">
    <property type="entry name" value="CABNDNGRPT"/>
</dbReference>